<name>A0A0F9DU35_9ZZZZ</name>
<evidence type="ECO:0000313" key="2">
    <source>
        <dbReference type="EMBL" id="KKL65353.1"/>
    </source>
</evidence>
<proteinExistence type="predicted"/>
<organism evidence="2">
    <name type="scientific">marine sediment metagenome</name>
    <dbReference type="NCBI Taxonomy" id="412755"/>
    <lineage>
        <taxon>unclassified sequences</taxon>
        <taxon>metagenomes</taxon>
        <taxon>ecological metagenomes</taxon>
    </lineage>
</organism>
<dbReference type="EMBL" id="LAZR01027563">
    <property type="protein sequence ID" value="KKL65353.1"/>
    <property type="molecule type" value="Genomic_DNA"/>
</dbReference>
<accession>A0A0F9DU35</accession>
<evidence type="ECO:0000256" key="1">
    <source>
        <dbReference type="SAM" id="MobiDB-lite"/>
    </source>
</evidence>
<sequence length="194" mass="22441">PYTVLLDEDPYFLPNYTKKNPSKITNKRNTYKKTIEIANLVEESLGKVIVITPNLDKFLEVSTNQINNLGKPTAVYEKYKELEEKSDEIIERIDELFNLLINPENLMQKISNPDGSEWKPQDESSVSVPQANFNDLKEAIKQKIRLFKGIQDTLSNNELEELKNLFNLKKKNTKKSAISRKGPLNNWLKENTNK</sequence>
<protein>
    <submittedName>
        <fullName evidence="2">Uncharacterized protein</fullName>
    </submittedName>
</protein>
<reference evidence="2" key="1">
    <citation type="journal article" date="2015" name="Nature">
        <title>Complex archaea that bridge the gap between prokaryotes and eukaryotes.</title>
        <authorList>
            <person name="Spang A."/>
            <person name="Saw J.H."/>
            <person name="Jorgensen S.L."/>
            <person name="Zaremba-Niedzwiedzka K."/>
            <person name="Martijn J."/>
            <person name="Lind A.E."/>
            <person name="van Eijk R."/>
            <person name="Schleper C."/>
            <person name="Guy L."/>
            <person name="Ettema T.J."/>
        </authorList>
    </citation>
    <scope>NUCLEOTIDE SEQUENCE</scope>
</reference>
<gene>
    <name evidence="2" type="ORF">LCGC14_2155840</name>
</gene>
<feature type="region of interest" description="Disordered" evidence="1">
    <location>
        <begin position="172"/>
        <end position="194"/>
    </location>
</feature>
<comment type="caution">
    <text evidence="2">The sequence shown here is derived from an EMBL/GenBank/DDBJ whole genome shotgun (WGS) entry which is preliminary data.</text>
</comment>
<feature type="non-terminal residue" evidence="2">
    <location>
        <position position="1"/>
    </location>
</feature>
<dbReference type="AlphaFoldDB" id="A0A0F9DU35"/>